<evidence type="ECO:0000256" key="9">
    <source>
        <dbReference type="ARBA" id="ARBA00023157"/>
    </source>
</evidence>
<evidence type="ECO:0000256" key="2">
    <source>
        <dbReference type="ARBA" id="ARBA00022536"/>
    </source>
</evidence>
<dbReference type="GO" id="GO:0005509">
    <property type="term" value="F:calcium ion binding"/>
    <property type="evidence" value="ECO:0007669"/>
    <property type="project" value="UniProtKB-UniRule"/>
</dbReference>
<keyword evidence="5" id="KW-0677">Repeat</keyword>
<feature type="chain" id="PRO_5035472403" evidence="13">
    <location>
        <begin position="24"/>
        <end position="5016"/>
    </location>
</feature>
<reference evidence="15" key="1">
    <citation type="submission" date="2022-01" db="EMBL/GenBank/DDBJ databases">
        <authorList>
            <person name="Braso-Vives M."/>
        </authorList>
    </citation>
    <scope>NUCLEOTIDE SEQUENCE</scope>
</reference>
<evidence type="ECO:0000256" key="10">
    <source>
        <dbReference type="PROSITE-ProRule" id="PRU00043"/>
    </source>
</evidence>
<evidence type="ECO:0000313" key="16">
    <source>
        <dbReference type="Proteomes" id="UP000838412"/>
    </source>
</evidence>
<keyword evidence="6 10" id="KW-0106">Calcium</keyword>
<evidence type="ECO:0000256" key="1">
    <source>
        <dbReference type="ARBA" id="ARBA00004167"/>
    </source>
</evidence>
<feature type="domain" description="Cadherin" evidence="14">
    <location>
        <begin position="1982"/>
        <end position="2088"/>
    </location>
</feature>
<feature type="domain" description="Cadherin" evidence="14">
    <location>
        <begin position="1112"/>
        <end position="1220"/>
    </location>
</feature>
<feature type="domain" description="Cadherin" evidence="14">
    <location>
        <begin position="1656"/>
        <end position="1763"/>
    </location>
</feature>
<feature type="domain" description="Cadherin" evidence="14">
    <location>
        <begin position="670"/>
        <end position="771"/>
    </location>
</feature>
<keyword evidence="3 12" id="KW-0812">Transmembrane</keyword>
<feature type="signal peptide" evidence="13">
    <location>
        <begin position="1"/>
        <end position="23"/>
    </location>
</feature>
<feature type="domain" description="Cadherin" evidence="14">
    <location>
        <begin position="2728"/>
        <end position="2832"/>
    </location>
</feature>
<feature type="domain" description="Cadherin" evidence="14">
    <location>
        <begin position="3259"/>
        <end position="3362"/>
    </location>
</feature>
<dbReference type="PROSITE" id="PS50268">
    <property type="entry name" value="CADHERIN_2"/>
    <property type="match status" value="43"/>
</dbReference>
<dbReference type="FunFam" id="2.60.40.60:FF:000104">
    <property type="entry name" value="cadherin-23 isoform X1"/>
    <property type="match status" value="4"/>
</dbReference>
<dbReference type="SUPFAM" id="SSF49313">
    <property type="entry name" value="Cadherin-like"/>
    <property type="match status" value="41"/>
</dbReference>
<feature type="domain" description="Cadherin" evidence="14">
    <location>
        <begin position="250"/>
        <end position="343"/>
    </location>
</feature>
<feature type="domain" description="Cadherin" evidence="14">
    <location>
        <begin position="3363"/>
        <end position="3472"/>
    </location>
</feature>
<dbReference type="InterPro" id="IPR015919">
    <property type="entry name" value="Cadherin-like_sf"/>
</dbReference>
<dbReference type="PANTHER" id="PTHR24026">
    <property type="entry name" value="FAT ATYPICAL CADHERIN-RELATED"/>
    <property type="match status" value="1"/>
</dbReference>
<feature type="domain" description="Cadherin" evidence="14">
    <location>
        <begin position="1540"/>
        <end position="1653"/>
    </location>
</feature>
<evidence type="ECO:0000313" key="15">
    <source>
        <dbReference type="EMBL" id="CAH1265263.1"/>
    </source>
</evidence>
<evidence type="ECO:0000256" key="11">
    <source>
        <dbReference type="SAM" id="MobiDB-lite"/>
    </source>
</evidence>
<dbReference type="Pfam" id="PF00028">
    <property type="entry name" value="Cadherin"/>
    <property type="match status" value="38"/>
</dbReference>
<feature type="compositionally biased region" description="Basic and acidic residues" evidence="11">
    <location>
        <begin position="4898"/>
        <end position="4910"/>
    </location>
</feature>
<dbReference type="GO" id="GO:0005886">
    <property type="term" value="C:plasma membrane"/>
    <property type="evidence" value="ECO:0007669"/>
    <property type="project" value="UniProtKB-SubCell"/>
</dbReference>
<gene>
    <name evidence="15" type="primary">FAT4</name>
    <name evidence="15" type="ORF">BLAG_LOCUS19312</name>
</gene>
<dbReference type="FunFam" id="2.60.40.60:FF:000033">
    <property type="entry name" value="FAT atypical cadherin 1"/>
    <property type="match status" value="4"/>
</dbReference>
<keyword evidence="4 13" id="KW-0732">Signal</keyword>
<protein>
    <submittedName>
        <fullName evidence="15">FAT4 protein</fullName>
    </submittedName>
</protein>
<feature type="domain" description="Cadherin" evidence="14">
    <location>
        <begin position="31"/>
        <end position="133"/>
    </location>
</feature>
<dbReference type="FunFam" id="2.60.40.60:FF:000015">
    <property type="entry name" value="FAT atypical cadherin 1"/>
    <property type="match status" value="1"/>
</dbReference>
<feature type="domain" description="Cadherin" evidence="14">
    <location>
        <begin position="2087"/>
        <end position="2190"/>
    </location>
</feature>
<dbReference type="InterPro" id="IPR020894">
    <property type="entry name" value="Cadherin_CS"/>
</dbReference>
<feature type="domain" description="Cadherin" evidence="14">
    <location>
        <begin position="1440"/>
        <end position="1539"/>
    </location>
</feature>
<proteinExistence type="predicted"/>
<dbReference type="Proteomes" id="UP000838412">
    <property type="component" value="Chromosome 5"/>
</dbReference>
<keyword evidence="9" id="KW-1015">Disulfide bond</keyword>
<dbReference type="InterPro" id="IPR002126">
    <property type="entry name" value="Cadherin-like_dom"/>
</dbReference>
<dbReference type="FunFam" id="2.60.40.60:FF:000020">
    <property type="entry name" value="Dachsous cadherin-related 1b"/>
    <property type="match status" value="7"/>
</dbReference>
<feature type="domain" description="Cadherin" evidence="14">
    <location>
        <begin position="2618"/>
        <end position="2727"/>
    </location>
</feature>
<feature type="domain" description="Cadherin" evidence="14">
    <location>
        <begin position="1876"/>
        <end position="1981"/>
    </location>
</feature>
<name>A0A8K0A0D8_BRALA</name>
<evidence type="ECO:0000256" key="12">
    <source>
        <dbReference type="SAM" id="Phobius"/>
    </source>
</evidence>
<dbReference type="PRINTS" id="PR00205">
    <property type="entry name" value="CADHERIN"/>
</dbReference>
<feature type="region of interest" description="Disordered" evidence="11">
    <location>
        <begin position="4898"/>
        <end position="4979"/>
    </location>
</feature>
<feature type="domain" description="Cadherin" evidence="14">
    <location>
        <begin position="3573"/>
        <end position="3677"/>
    </location>
</feature>
<feature type="domain" description="Cadherin" evidence="14">
    <location>
        <begin position="4305"/>
        <end position="4409"/>
    </location>
</feature>
<feature type="domain" description="Cadherin" evidence="14">
    <location>
        <begin position="346"/>
        <end position="456"/>
    </location>
</feature>
<keyword evidence="16" id="KW-1185">Reference proteome</keyword>
<evidence type="ECO:0000256" key="8">
    <source>
        <dbReference type="ARBA" id="ARBA00023136"/>
    </source>
</evidence>
<feature type="domain" description="Cadherin" evidence="14">
    <location>
        <begin position="4200"/>
        <end position="4304"/>
    </location>
</feature>
<feature type="domain" description="Cadherin" evidence="14">
    <location>
        <begin position="992"/>
        <end position="1109"/>
    </location>
</feature>
<feature type="domain" description="Cadherin" evidence="14">
    <location>
        <begin position="4095"/>
        <end position="4199"/>
    </location>
</feature>
<feature type="domain" description="Cadherin" evidence="14">
    <location>
        <begin position="2191"/>
        <end position="2296"/>
    </location>
</feature>
<feature type="domain" description="Cadherin" evidence="14">
    <location>
        <begin position="1221"/>
        <end position="1340"/>
    </location>
</feature>
<evidence type="ECO:0000256" key="13">
    <source>
        <dbReference type="SAM" id="SignalP"/>
    </source>
</evidence>
<evidence type="ECO:0000256" key="4">
    <source>
        <dbReference type="ARBA" id="ARBA00022729"/>
    </source>
</evidence>
<sequence length="5016" mass="531576">MMELFPWIVLLWCLGGLVGDVECVPSFVDPNPSASVNTISENAPIGTTVYDVSVSDDNVNNTDFTYSITGELGLFGVTKKSNYEQAAVTVIGNIDYETNPTFTLVINAKNSGGISTSATIYVNIQDENEAPTLNLDDVVTMAENSAVGTAVFDVICSDVDTTSPQSDTVLTHTDVDGSGFFDVAGTGAVTLSSSADLDYETRQQHTLTFTCTDGGTPALSATGTLNIQVTNVNEAPVITTPSSGSQIEAINENTNPNTNVFQFVASDDDSGDTQAWSIFSQTPNTQFALNSASGQVSTSSSSTLDYETNNQYILVVHVVDSTSLTASATLTVNLNDVNEAPTFTVYPASDTVSVSETESGSVTIDTFTASDVEISTQTLTFSMALDNTSPTTTTAIPFEFVKTSATQAILRTAAAPSIDFETVSQYDVTLTVSDGSLSEDRSLSIYIQDVNEAPLITNTAASLIMSLDENQGGGAAVFTFTGSDEDQPGDTLTWTMASQSPSNQFVIDAASGVVSTSASPTINYESAETQYLLTVELDDGTLTATATLTVNVNDINEAPAMNLNDAVTMAENSAVGTSVFDVICSDDDNTSPQGDTVLTHIDVDGSGFFDVASTGAVTLSSTTDLNYENSQQHTLTFTCTDGGTPALSSTGTLNIQVTNVNEAPVITTPSSGSQIETIDENTNPNTNVFLFAASDDDTGDTQTWSIFSQTPNAQFVINSASGQVSTSSSTVLDYETNNQYILVVHVVDSTSLTASATLTVNLNDVNEAPAFTVYPASDTVNVDENESGSVTIDTFTASDPEISTQTLAFSMTLVSTIPTGGGTLPFDFVKTSATQAELRTAAAPTIDFETVSQYDVTLTVSDGSLSEDRSLSIYINDLNEAPVINNTAASLTMTLDENQAANAAVFTFTGSDEDQPGDTLTWTMTNQSPSGQFLINFATGVVTTVTSPTINYESSDTQYVLTVELDDGTLTATATLTVNVNDVNETPDFTNFPGSASVDVNEDTAGGGTVQSFTIYDDDNALVSTTQDITYTIAIVTPIGETLPFTFDKVNNTNVNLNTDSTATIDYENLWSTYGTNQYEVTLTVSDGALSSVRTFYINILDVNESPVITNLASSLSTTIDEDQSGGKNLIYFTGEDVDLPGDTLTWSIASQTPNALGTNFEIGPSTGVLSLVSSPNLDYETETQYLLQIELNDGTGTGRLTATVTYTVNIRDINEAPIFSDTSLTYEIDENTVGGVTICPTSNTACTTTLQGADPDGDTLTYTLISYSPVEDGYSNPFQLTPSGNDLVIETVASPELDYERTTAYTLKIRVTDGSTSGSMSSTGEITINLVDLDETPEWKNLPNSVTVSEDLAGNQKVYTVDAVDPEGVSVTYALTTATTAFTLVTGTGEIRTTASPQLESGAFLYTLEIEAADATTNTATSTLTVNVAFYDDSPPVFSPTTYAVNVNEGQSSGTTVTTIAATDADVGDVVQYYITGGNGYFLVDSAGVITTGTELDRDDGSPSSYTLTLTAYDTSGLSAQATVTVTVDAVNDNAPVFSQAVDSVNVPENTAVSTSVLQLTCADADTGTDGDLVYALDSGNTDNLFALDTSTGLITVSSAIDMEDAAIISSNFKYTLKVTAVDQAAVATDRFTSTATIYVTITGQNEFTPDFTTMPASDTVTLSEDTAVATTVTSNVAATDGDQGSQGDIVYAITGGDTSSPRTFTMNPANGRIVLAQPLDFETTPVYYLELSAIDDASSPLTGTATLTVSVTDVDDASPAFSTDTYEATVGEDQTANAYVVQLTVTDADTAGADMTYSFIAGNTAGNFWLFTLNNTENNPWVMLSNQLDYDTGDDVFTLVVKAQDQSSNTATAQVLIYVNHVNEFQPVWGSPSALPSDSVTVDEDQPIGTTVLTLDVSDSDAGTDGDLTYTITAGNTNSIFELDPKTGELLVSKGLDFETSGGTYNLSIQAVDGGNPARSADSYVLVTIGNVNDNPPSCTQTTYVVQVPEDQTPNLIPGFVNMDCDDGDGDILTDSIISGDPAGTFRITQNGAFFTIYLGSALDYDDPNSTPRSYDLIVQLSDGTTTLEVPVVIGVTPVNEGPPNITDDTVTVSETTPIGDVIYDVDDSDTDADDQAHGIVTYAITGPATHPFRIDSSTGEISVASTLDYETSTSYNLVVVATDGGGLESTATVTVNLDGVNEFYPTCTSSDFGVAVSENANVGNVVVDLGCTDSDSGFDGALTYTATQTPSTKFDVSTGQIQVSTALDYDGGETLYSLVVLVSDNSVIAANQKTTTVTVTIEVSPENEDTPTFSPPAIPVTLSEDISIGSTVIDLDAADTDASNHAHGIVTYSIMSGNTDGHFSIDPSSGVIVTTSPLDWETTSLYSLVVRAADGGTPPLSADTTIIIILDDVNDNTAQCVPSVFSETVSESEAANYIVTSLSCTDSDGTFGALTYSITAGDTNQFYMNGSALLLTTPLDYEAVPRQYNLEITVADNGSPPNYVVIPVTVHVDPVNEFPPVFVVSGDVVLSVDEDFTVNDPITNVAATDADSDVNAHGQITYTILSGNINAKFSLDSATGILYLVDELDREATASYNILVQASDGVLFNAGTPNTITKWVNITINDINDNEPQCTPSNYAVTFNESTVTGTVMTTVTCQDLFDTGTNAQIQYFFSGSGNVGNKFAIDQTTGQITLQNPLEYDSSSDPQSYSLTVHAIDQGSTKLTGTALVTVAVSPVNEDTPQFSETAYVVSVPEDTSLGTSVLQVITTDTDAGDDGVVRYSMAADNTFLLEETTGWLVLKSALDRESTSSYFLQVTATDQPANPSNALSAEVNVTISITDVNDNAPVFFTPTYQVTLSENDAVGTLAEWPTAFDFDTGINGNLYYAITGGNTNTDFTINQLGVITTARALDYETTTSYSLTVTATDQGSTPLSATAQVGITITPYNEFDPTFGQASYNIAIDEDTAIGISIGQVTATDADYGSDGLPDDVTYSFAATSTKFYIDEYTGDIRVKGALDKETQDTYTLTVVATDSGTTPALRSNSVTLTITVGDTNDNAPVFSPAAYTAEVPENATVGYNVVTVVASDSDLGVGGTFDYNIVAGNAPDNIFAVDSSGNLYVTSIAYLDYETTTVYTLSVTATDQGTPQLTSTARVGIQITAYNEFDPVFSNGGYYTATISEGASLGDAVVRTTASDDDDGSDGDVTYLFTSGNSNGNFAIDYVTGWITVDKELDREGTGSYVLTVTAYDGGSSPSRSADATVIVTVDDVNDNVPTCTGYYYDRTLAESVPAGTSLLQLTCSDPDEGVNGDLTYTISSGDLYGQFHVDSTGQLTVSTGLNYENTTEYQITITVSDDGSPSLSTVVTVTMEITGVNEFQPVFTMNTYSVSINENISLATSILAVSAQDQDAGTQGEVKYYITSGNQDGAFSLDYLSGDLSTAAVLNREALDTYILTVVATDGGTSPQRSGTSTVTVTIEDANDNTPSCLPTYHTVTVPENTTLSTLLLTVNCSDNDINENAQLTYTIVNGSDGSIAMSPSNADVYLAASLDYETTDSYYIQVEVSDNGYQSNTATVFVSVEVTEVNEAAPAFVDTSYQVSVAENETTGVVILQVNATDSDLGDDGQFTYSITGGNNAGMFEISATNGEVGIKRRLDREDTDYYVLTVTATDMGSPALSSSVYVYINVTDVNDNQPTCSAYVVNIELDEDVTVGTTLASFNCTDQDINNNADLSYSIVSGDTTNRFAMVLKELQVQNSLDFEGDDWYYLTLSVADNGSPALSANITVSVHVNPVNEFTPVYNDSSYSTNLFENITSGTVVVVVGATDGDRSDQAQGMVRYSIVSGNLGNTFSIEDDTGEISVVRPLDRETKNFYNLTVRVHDNVYGGVPQLSADVQVEITVLDVDDNPPSFEPESYTVSVVEGAAAGTQLAVLTYTDADDGVNAISVLSVTSGNGTGIFALIGDTLSLLGALDYETEQQYVLTVQATDVLEPLYTDTAEVIVNVISENDNQPVFAVDNTTINVSEAAAVGTVLYDANATDSDLGEHSDLTYSIVSSSSPTFLIDSVTGIVRLGAALDRETLSSYVVNITAEDTDYYDFMLLYVFVTDVNDNTPAMSNTVYPVTVDENEPIGTVLLTILATDPDEGNNSDITYTTRGSDASFFYLNSTTGDVSSQSTLDFESRQSYYFFVRAYDNGSPQLYSSWSGVQVIVNDLNDNAPVFSPTSYTYTLSEDSLYPIDLLTVHASDADSGTNADITYSIASGDPNNQFQINQDGVVSLVNALDREITPLYFLSITATDGGSPPQVSTPAIVVITVEDVNDNAPTFAQASYTEFVDEDVMLYTTVSTPVATDPDDGVNSQITFSILSGNDNNKFSIDPIYGYIFTIGTFDREIQDTYNLTIQAQDGESPFYTATSVVYIRIVDINDNAPVFGQSSYQTNVNENVAVGTSVITVSASDVDNGTNGEVNYYMLDTSVPFTVDNTTGVLYTSGNLDRESVSSYTFLVYVRDQGTPQFSGETTVTVYVLDLNDNTPNFTQTSYSITIEENLAQGTSILTVSATDGDSGTNADITYSISPSSTSGVQFYNIDSTSGQISVKEANDRETLDFVQMFIVATDGGSPQLSSSVEANVTISDVNDNAPILVQTFFSLEIRYDSSSLTNLDTLSATDVDQGINGEIQYYLLDYTSLFHVDLLSGHFRKKDNSTLLEPDFKYVMSAVARDAGSPVLTSDPPATLRVDTFRPEECLVDMVVALTYDQFLQVQDSFIAALSAVFAPGRIGVSDVTTNSGTSRRRLLQSDSVTVSVYGVANTLTDSSSGLTAAKSFMSADEILEVAQLDDSGTPSAAISGQEFLNFPVTQVARSIDNSVTTAATPFVQTPAGIAVLTISVVVGLILLILLLVCCVGFCKRRRKNKVDKVVKSKPTNAEEKDKEKAKTQPVIIANAWTDSKGTAGPKNTRLNTPVKNAKQSTPEKNTPKVPNSRERKSPTTSLTSEDRRSNSYFDGVATDTVSGRRYLYNSLTGHRKWLKPNQPSTLSPVINQ</sequence>
<feature type="domain" description="Cadherin" evidence="14">
    <location>
        <begin position="4410"/>
        <end position="4512"/>
    </location>
</feature>
<feature type="domain" description="Cadherin" evidence="14">
    <location>
        <begin position="887"/>
        <end position="989"/>
    </location>
</feature>
<feature type="domain" description="Cadherin" evidence="14">
    <location>
        <begin position="1764"/>
        <end position="1871"/>
    </location>
</feature>
<evidence type="ECO:0000256" key="6">
    <source>
        <dbReference type="ARBA" id="ARBA00022837"/>
    </source>
</evidence>
<accession>A0A8K0A0D8</accession>
<feature type="domain" description="Cadherin" evidence="14">
    <location>
        <begin position="3994"/>
        <end position="4094"/>
    </location>
</feature>
<evidence type="ECO:0000259" key="14">
    <source>
        <dbReference type="PROSITE" id="PS50268"/>
    </source>
</evidence>
<comment type="subcellular location">
    <subcellularLocation>
        <location evidence="1">Membrane</location>
        <topology evidence="1">Single-pass membrane protein</topology>
    </subcellularLocation>
</comment>
<dbReference type="OrthoDB" id="6252479at2759"/>
<feature type="domain" description="Cadherin" evidence="14">
    <location>
        <begin position="4513"/>
        <end position="4619"/>
    </location>
</feature>
<feature type="domain" description="Cadherin" evidence="14">
    <location>
        <begin position="3153"/>
        <end position="3258"/>
    </location>
</feature>
<feature type="domain" description="Cadherin" evidence="14">
    <location>
        <begin position="459"/>
        <end position="561"/>
    </location>
</feature>
<dbReference type="Gene3D" id="2.60.40.60">
    <property type="entry name" value="Cadherins"/>
    <property type="match status" value="44"/>
</dbReference>
<evidence type="ECO:0000256" key="7">
    <source>
        <dbReference type="ARBA" id="ARBA00022989"/>
    </source>
</evidence>
<feature type="domain" description="Cadherin" evidence="14">
    <location>
        <begin position="3781"/>
        <end position="3890"/>
    </location>
</feature>
<feature type="domain" description="Cadherin" evidence="14">
    <location>
        <begin position="2514"/>
        <end position="2617"/>
    </location>
</feature>
<feature type="domain" description="Cadherin" evidence="14">
    <location>
        <begin position="3469"/>
        <end position="3572"/>
    </location>
</feature>
<keyword evidence="8 12" id="KW-0472">Membrane</keyword>
<feature type="domain" description="Cadherin" evidence="14">
    <location>
        <begin position="3891"/>
        <end position="3993"/>
    </location>
</feature>
<feature type="transmembrane region" description="Helical" evidence="12">
    <location>
        <begin position="4857"/>
        <end position="4882"/>
    </location>
</feature>
<dbReference type="FunFam" id="2.60.40.60:FF:000013">
    <property type="entry name" value="Cadherin EGF LAG seven-pass G-type receptor"/>
    <property type="match status" value="3"/>
</dbReference>
<dbReference type="CDD" id="cd11304">
    <property type="entry name" value="Cadherin_repeat"/>
    <property type="match status" value="39"/>
</dbReference>
<keyword evidence="2" id="KW-0245">EGF-like domain</keyword>
<feature type="domain" description="Cadherin" evidence="14">
    <location>
        <begin position="567"/>
        <end position="666"/>
    </location>
</feature>
<dbReference type="GO" id="GO:0007156">
    <property type="term" value="P:homophilic cell adhesion via plasma membrane adhesion molecules"/>
    <property type="evidence" value="ECO:0007669"/>
    <property type="project" value="InterPro"/>
</dbReference>
<evidence type="ECO:0000256" key="5">
    <source>
        <dbReference type="ARBA" id="ARBA00022737"/>
    </source>
</evidence>
<feature type="domain" description="Cadherin" evidence="14">
    <location>
        <begin position="3678"/>
        <end position="3780"/>
    </location>
</feature>
<dbReference type="SMART" id="SM00112">
    <property type="entry name" value="CA"/>
    <property type="match status" value="44"/>
</dbReference>
<feature type="domain" description="Cadherin" evidence="14">
    <location>
        <begin position="774"/>
        <end position="884"/>
    </location>
</feature>
<dbReference type="EMBL" id="OV696690">
    <property type="protein sequence ID" value="CAH1265263.1"/>
    <property type="molecule type" value="Genomic_DNA"/>
</dbReference>
<feature type="domain" description="Cadherin" evidence="14">
    <location>
        <begin position="139"/>
        <end position="238"/>
    </location>
</feature>
<dbReference type="FunFam" id="2.60.40.60:FF:000058">
    <property type="entry name" value="FAT atypical cadherin 3"/>
    <property type="match status" value="1"/>
</dbReference>
<feature type="domain" description="Cadherin" evidence="14">
    <location>
        <begin position="2404"/>
        <end position="2505"/>
    </location>
</feature>
<feature type="domain" description="Cadherin" evidence="14">
    <location>
        <begin position="2937"/>
        <end position="3044"/>
    </location>
</feature>
<dbReference type="PROSITE" id="PS00232">
    <property type="entry name" value="CADHERIN_1"/>
    <property type="match status" value="10"/>
</dbReference>
<dbReference type="PANTHER" id="PTHR24026:SF126">
    <property type="entry name" value="PROTOCADHERIN FAT 4"/>
    <property type="match status" value="1"/>
</dbReference>
<organism evidence="15 16">
    <name type="scientific">Branchiostoma lanceolatum</name>
    <name type="common">Common lancelet</name>
    <name type="synonym">Amphioxus lanceolatum</name>
    <dbReference type="NCBI Taxonomy" id="7740"/>
    <lineage>
        <taxon>Eukaryota</taxon>
        <taxon>Metazoa</taxon>
        <taxon>Chordata</taxon>
        <taxon>Cephalochordata</taxon>
        <taxon>Leptocardii</taxon>
        <taxon>Amphioxiformes</taxon>
        <taxon>Branchiostomatidae</taxon>
        <taxon>Branchiostoma</taxon>
    </lineage>
</organism>
<feature type="compositionally biased region" description="Polar residues" evidence="11">
    <location>
        <begin position="4932"/>
        <end position="4948"/>
    </location>
</feature>
<evidence type="ECO:0000256" key="3">
    <source>
        <dbReference type="ARBA" id="ARBA00022692"/>
    </source>
</evidence>
<keyword evidence="7 12" id="KW-1133">Transmembrane helix</keyword>
<feature type="domain" description="Cadherin" evidence="14">
    <location>
        <begin position="3045"/>
        <end position="3151"/>
    </location>
</feature>
<dbReference type="FunFam" id="2.60.40.60:FF:000275">
    <property type="entry name" value="Si:dkey-30k22.7"/>
    <property type="match status" value="1"/>
</dbReference>
<feature type="domain" description="Cadherin" evidence="14">
    <location>
        <begin position="1341"/>
        <end position="1439"/>
    </location>
</feature>
<feature type="domain" description="Cadherin" evidence="14">
    <location>
        <begin position="2297"/>
        <end position="2407"/>
    </location>
</feature>
<feature type="domain" description="Cadherin" evidence="14">
    <location>
        <begin position="2833"/>
        <end position="2936"/>
    </location>
</feature>